<sequence length="41" mass="4193">MGTLASTGRRIGTALGFVPGDDPGMPAGEAATLRRYVRAAM</sequence>
<protein>
    <submittedName>
        <fullName evidence="1">Uncharacterized protein</fullName>
    </submittedName>
</protein>
<reference evidence="1" key="1">
    <citation type="submission" date="2022-10" db="EMBL/GenBank/DDBJ databases">
        <title>The complete genomes of actinobacterial strains from the NBC collection.</title>
        <authorList>
            <person name="Joergensen T.S."/>
            <person name="Alvarez Arevalo M."/>
            <person name="Sterndorff E.B."/>
            <person name="Faurdal D."/>
            <person name="Vuksanovic O."/>
            <person name="Mourched A.-S."/>
            <person name="Charusanti P."/>
            <person name="Shaw S."/>
            <person name="Blin K."/>
            <person name="Weber T."/>
        </authorList>
    </citation>
    <scope>NUCLEOTIDE SEQUENCE</scope>
    <source>
        <strain evidence="1">NBC_00254</strain>
    </source>
</reference>
<name>A0ABZ1SUG5_9ACTN</name>
<evidence type="ECO:0000313" key="2">
    <source>
        <dbReference type="Proteomes" id="UP001432011"/>
    </source>
</evidence>
<dbReference type="EMBL" id="CP108085">
    <property type="protein sequence ID" value="WUP76346.1"/>
    <property type="molecule type" value="Genomic_DNA"/>
</dbReference>
<evidence type="ECO:0000313" key="1">
    <source>
        <dbReference type="EMBL" id="WUP76346.1"/>
    </source>
</evidence>
<dbReference type="RefSeq" id="WP_260617246.1">
    <property type="nucleotide sequence ID" value="NZ_CP108085.1"/>
</dbReference>
<organism evidence="1 2">
    <name type="scientific">Microbispora hainanensis</name>
    <dbReference type="NCBI Taxonomy" id="568844"/>
    <lineage>
        <taxon>Bacteria</taxon>
        <taxon>Bacillati</taxon>
        <taxon>Actinomycetota</taxon>
        <taxon>Actinomycetes</taxon>
        <taxon>Streptosporangiales</taxon>
        <taxon>Streptosporangiaceae</taxon>
        <taxon>Microbispora</taxon>
    </lineage>
</organism>
<keyword evidence="2" id="KW-1185">Reference proteome</keyword>
<dbReference type="Proteomes" id="UP001432011">
    <property type="component" value="Chromosome"/>
</dbReference>
<gene>
    <name evidence="1" type="ORF">OG913_04800</name>
</gene>
<proteinExistence type="predicted"/>
<accession>A0ABZ1SUG5</accession>